<sequence length="276" mass="30652">MSLDTEWIRYGDSGEYSGYVARLEGVREPMPAVIVLQEIWGVDSHIQDLTRRFAQAGYTAFAPDLFARNGERPEPLRAERVQEAKEFLNAIPQANWRDLEKRQAALALLPANKMKLVSDSLDYLFNLSGMMPNFVQQAVMTASWLRETYEYSLGQGVASVGFCMGGGLSGILAGKDSSLKGAVIFYGSGPSAELIPEIQCPMLGFYGELDKRITDEVPALGEALFQAGKQFDYHIYVNAPHAFFNDTRPSFQVDAARDAYARTLTFLQHVLTSSVR</sequence>
<dbReference type="PANTHER" id="PTHR46623">
    <property type="entry name" value="CARBOXYMETHYLENEBUTENOLIDASE-RELATED"/>
    <property type="match status" value="1"/>
</dbReference>
<evidence type="ECO:0000259" key="1">
    <source>
        <dbReference type="Pfam" id="PF01738"/>
    </source>
</evidence>
<proteinExistence type="predicted"/>
<reference evidence="3" key="1">
    <citation type="journal article" date="2019" name="Int. J. Syst. Evol. Microbiol.">
        <title>The Global Catalogue of Microorganisms (GCM) 10K type strain sequencing project: providing services to taxonomists for standard genome sequencing and annotation.</title>
        <authorList>
            <consortium name="The Broad Institute Genomics Platform"/>
            <consortium name="The Broad Institute Genome Sequencing Center for Infectious Disease"/>
            <person name="Wu L."/>
            <person name="Ma J."/>
        </authorList>
    </citation>
    <scope>NUCLEOTIDE SEQUENCE [LARGE SCALE GENOMIC DNA]</scope>
    <source>
        <strain evidence="3">CGMCC 1.3240</strain>
    </source>
</reference>
<dbReference type="RefSeq" id="WP_379190249.1">
    <property type="nucleotide sequence ID" value="NZ_JBHSOW010000080.1"/>
</dbReference>
<name>A0ABW0W3L8_9BACL</name>
<gene>
    <name evidence="2" type="ORF">ACFPYJ_21345</name>
</gene>
<keyword evidence="3" id="KW-1185">Reference proteome</keyword>
<dbReference type="PANTHER" id="PTHR46623:SF6">
    <property type="entry name" value="ALPHA_BETA-HYDROLASES SUPERFAMILY PROTEIN"/>
    <property type="match status" value="1"/>
</dbReference>
<accession>A0ABW0W3L8</accession>
<evidence type="ECO:0000313" key="2">
    <source>
        <dbReference type="EMBL" id="MFC5651614.1"/>
    </source>
</evidence>
<dbReference type="Gene3D" id="3.40.50.1820">
    <property type="entry name" value="alpha/beta hydrolase"/>
    <property type="match status" value="1"/>
</dbReference>
<dbReference type="Proteomes" id="UP001596047">
    <property type="component" value="Unassembled WGS sequence"/>
</dbReference>
<dbReference type="InterPro" id="IPR002925">
    <property type="entry name" value="Dienelactn_hydro"/>
</dbReference>
<dbReference type="InterPro" id="IPR051049">
    <property type="entry name" value="Dienelactone_hydrolase-like"/>
</dbReference>
<keyword evidence="2" id="KW-0378">Hydrolase</keyword>
<dbReference type="SUPFAM" id="SSF53474">
    <property type="entry name" value="alpha/beta-Hydrolases"/>
    <property type="match status" value="1"/>
</dbReference>
<comment type="caution">
    <text evidence="2">The sequence shown here is derived from an EMBL/GenBank/DDBJ whole genome shotgun (WGS) entry which is preliminary data.</text>
</comment>
<evidence type="ECO:0000313" key="3">
    <source>
        <dbReference type="Proteomes" id="UP001596047"/>
    </source>
</evidence>
<dbReference type="EC" id="3.1.-.-" evidence="2"/>
<dbReference type="EMBL" id="JBHSOW010000080">
    <property type="protein sequence ID" value="MFC5651614.1"/>
    <property type="molecule type" value="Genomic_DNA"/>
</dbReference>
<dbReference type="InterPro" id="IPR029058">
    <property type="entry name" value="AB_hydrolase_fold"/>
</dbReference>
<feature type="domain" description="Dienelactone hydrolase" evidence="1">
    <location>
        <begin position="18"/>
        <end position="270"/>
    </location>
</feature>
<protein>
    <submittedName>
        <fullName evidence="2">Dienelactone hydrolase family protein</fullName>
        <ecNumber evidence="2">3.1.-.-</ecNumber>
    </submittedName>
</protein>
<organism evidence="2 3">
    <name type="scientific">Paenibacillus solisilvae</name>
    <dbReference type="NCBI Taxonomy" id="2486751"/>
    <lineage>
        <taxon>Bacteria</taxon>
        <taxon>Bacillati</taxon>
        <taxon>Bacillota</taxon>
        <taxon>Bacilli</taxon>
        <taxon>Bacillales</taxon>
        <taxon>Paenibacillaceae</taxon>
        <taxon>Paenibacillus</taxon>
    </lineage>
</organism>
<dbReference type="GO" id="GO:0016787">
    <property type="term" value="F:hydrolase activity"/>
    <property type="evidence" value="ECO:0007669"/>
    <property type="project" value="UniProtKB-KW"/>
</dbReference>
<dbReference type="Pfam" id="PF01738">
    <property type="entry name" value="DLH"/>
    <property type="match status" value="1"/>
</dbReference>